<keyword evidence="5" id="KW-0808">Transferase</keyword>
<organism evidence="13 14">
    <name type="scientific">Cannabis sativa</name>
    <name type="common">Hemp</name>
    <name type="synonym">Marijuana</name>
    <dbReference type="NCBI Taxonomy" id="3483"/>
    <lineage>
        <taxon>Eukaryota</taxon>
        <taxon>Viridiplantae</taxon>
        <taxon>Streptophyta</taxon>
        <taxon>Embryophyta</taxon>
        <taxon>Tracheophyta</taxon>
        <taxon>Spermatophyta</taxon>
        <taxon>Magnoliopsida</taxon>
        <taxon>eudicotyledons</taxon>
        <taxon>Gunneridae</taxon>
        <taxon>Pentapetalae</taxon>
        <taxon>rosids</taxon>
        <taxon>fabids</taxon>
        <taxon>Rosales</taxon>
        <taxon>Cannabaceae</taxon>
        <taxon>Cannabis</taxon>
    </lineage>
</organism>
<evidence type="ECO:0000256" key="1">
    <source>
        <dbReference type="ARBA" id="ARBA00001946"/>
    </source>
</evidence>
<evidence type="ECO:0000256" key="6">
    <source>
        <dbReference type="ARBA" id="ARBA00022723"/>
    </source>
</evidence>
<evidence type="ECO:0000256" key="11">
    <source>
        <dbReference type="SAM" id="Phobius"/>
    </source>
</evidence>
<comment type="similarity">
    <text evidence="2">Belongs to the ITPK1 family.</text>
</comment>
<dbReference type="InterPro" id="IPR040464">
    <property type="entry name" value="InsP(3)kin_ATP-grasp"/>
</dbReference>
<sequence>MKRVVVVWEGFGFFLFHFISSSLSVTTLLQFQREREREREREMEGANGGVIGGVIFHHSLLFHDDIANPAADSLLRKLRHSAIPTAISHGPGISSHKINLLKKMAALYSMDCFSLDPSSSSLQDAINDIMLAWNHVRETILLLLSDDDKELFNKPPNCKWQIVALSASPCDASSIYNINKLEELPLTICRLNKKAVGDNVVTVGYIMKPSREEDFAKRGAFPMYPTHNGLMFFPLTFDLPLTPQLQEADLILHKATDEIVSVELSDSAEFLNKITYTTGMEELKRYMDHHVDCCVIDPLSNIYPVLDRLKIQHILLGLENLKGASGHLIRGPHFLKVDDYKELSLIRRLSEAKLSLPCIVKPQVACGVAVAHSMAIVFKDQDFKDLKVPLPAVIQEYVNHSSILYKFYVLGEKVFYAVKKSTPNTDILIKLFGNHDLKPLVFDSLKSLPTATGNPHSDSNSSKGNNEHIDEDLVTEAAKWLMKNLGLTIFGFDVVIDEGSGDHVIVDVNYLPSFKEVPDEVAIPAFWNAIKNKWESKPALMAQ</sequence>
<keyword evidence="10" id="KW-0460">Magnesium</keyword>
<dbReference type="EC" id="2.7.1.159" evidence="4"/>
<evidence type="ECO:0000259" key="12">
    <source>
        <dbReference type="Pfam" id="PF05770"/>
    </source>
</evidence>
<protein>
    <recommendedName>
        <fullName evidence="4">inositol-1,3,4-trisphosphate 5/6-kinase</fullName>
        <ecNumber evidence="4">2.7.1.159</ecNumber>
    </recommendedName>
</protein>
<evidence type="ECO:0000256" key="3">
    <source>
        <dbReference type="ARBA" id="ARBA00011245"/>
    </source>
</evidence>
<evidence type="ECO:0000256" key="8">
    <source>
        <dbReference type="ARBA" id="ARBA00022777"/>
    </source>
</evidence>
<dbReference type="FunFam" id="3.30.470.20:FF:000047">
    <property type="entry name" value="Inositol-tetrakisphosphate 1-kinase 4"/>
    <property type="match status" value="1"/>
</dbReference>
<proteinExistence type="inferred from homology"/>
<evidence type="ECO:0000256" key="2">
    <source>
        <dbReference type="ARBA" id="ARBA00009601"/>
    </source>
</evidence>
<evidence type="ECO:0000256" key="5">
    <source>
        <dbReference type="ARBA" id="ARBA00022679"/>
    </source>
</evidence>
<dbReference type="GO" id="GO:0052726">
    <property type="term" value="F:inositol-1,3,4-trisphosphate 5-kinase activity"/>
    <property type="evidence" value="ECO:0007669"/>
    <property type="project" value="InterPro"/>
</dbReference>
<evidence type="ECO:0000313" key="14">
    <source>
        <dbReference type="Proteomes" id="UP000583929"/>
    </source>
</evidence>
<evidence type="ECO:0000256" key="7">
    <source>
        <dbReference type="ARBA" id="ARBA00022741"/>
    </source>
</evidence>
<dbReference type="PANTHER" id="PTHR14217:SF1">
    <property type="entry name" value="INOSITOL-TETRAKISPHOSPHATE 1-KINASE"/>
    <property type="match status" value="1"/>
</dbReference>
<evidence type="ECO:0000313" key="13">
    <source>
        <dbReference type="EMBL" id="KAF4393914.1"/>
    </source>
</evidence>
<dbReference type="InterPro" id="IPR008656">
    <property type="entry name" value="Inositol_tetrakis-P_1-kinase"/>
</dbReference>
<evidence type="ECO:0000256" key="9">
    <source>
        <dbReference type="ARBA" id="ARBA00022840"/>
    </source>
</evidence>
<dbReference type="EMBL" id="JAATIQ010000047">
    <property type="protein sequence ID" value="KAF4393914.1"/>
    <property type="molecule type" value="Genomic_DNA"/>
</dbReference>
<keyword evidence="14" id="KW-1185">Reference proteome</keyword>
<dbReference type="PANTHER" id="PTHR14217">
    <property type="entry name" value="INOSITOL-TETRAKISPHOSPHATE 1-KINASE"/>
    <property type="match status" value="1"/>
</dbReference>
<dbReference type="PIRSF" id="PIRSF038163">
    <property type="entry name" value="ITPK_uncN"/>
    <property type="match status" value="1"/>
</dbReference>
<comment type="caution">
    <text evidence="13">The sequence shown here is derived from an EMBL/GenBank/DDBJ whole genome shotgun (WGS) entry which is preliminary data.</text>
</comment>
<comment type="cofactor">
    <cofactor evidence="1">
        <name>Mg(2+)</name>
        <dbReference type="ChEBI" id="CHEBI:18420"/>
    </cofactor>
</comment>
<keyword evidence="11" id="KW-0812">Transmembrane</keyword>
<keyword evidence="9" id="KW-0067">ATP-binding</keyword>
<dbReference type="GO" id="GO:0005737">
    <property type="term" value="C:cytoplasm"/>
    <property type="evidence" value="ECO:0007669"/>
    <property type="project" value="TreeGrafter"/>
</dbReference>
<keyword evidence="11" id="KW-0472">Membrane</keyword>
<dbReference type="AlphaFoldDB" id="A0A7J6HF74"/>
<name>A0A7J6HF74_CANSA</name>
<dbReference type="SUPFAM" id="SSF56059">
    <property type="entry name" value="Glutathione synthetase ATP-binding domain-like"/>
    <property type="match status" value="1"/>
</dbReference>
<dbReference type="GO" id="GO:0032957">
    <property type="term" value="P:inositol trisphosphate metabolic process"/>
    <property type="evidence" value="ECO:0007669"/>
    <property type="project" value="InterPro"/>
</dbReference>
<evidence type="ECO:0000256" key="4">
    <source>
        <dbReference type="ARBA" id="ARBA00012017"/>
    </source>
</evidence>
<reference evidence="13 14" key="1">
    <citation type="journal article" date="2020" name="bioRxiv">
        <title>Sequence and annotation of 42 cannabis genomes reveals extensive copy number variation in cannabinoid synthesis and pathogen resistance genes.</title>
        <authorList>
            <person name="Mckernan K.J."/>
            <person name="Helbert Y."/>
            <person name="Kane L.T."/>
            <person name="Ebling H."/>
            <person name="Zhang L."/>
            <person name="Liu B."/>
            <person name="Eaton Z."/>
            <person name="Mclaughlin S."/>
            <person name="Kingan S."/>
            <person name="Baybayan P."/>
            <person name="Concepcion G."/>
            <person name="Jordan M."/>
            <person name="Riva A."/>
            <person name="Barbazuk W."/>
            <person name="Harkins T."/>
        </authorList>
    </citation>
    <scope>NUCLEOTIDE SEQUENCE [LARGE SCALE GENOMIC DNA]</scope>
    <source>
        <strain evidence="14">cv. Jamaican Lion 4</strain>
        <tissue evidence="13">Leaf</tissue>
    </source>
</reference>
<dbReference type="GO" id="GO:0052725">
    <property type="term" value="F:inositol-1,3,4-trisphosphate 6-kinase activity"/>
    <property type="evidence" value="ECO:0007669"/>
    <property type="project" value="InterPro"/>
</dbReference>
<evidence type="ECO:0000256" key="10">
    <source>
        <dbReference type="ARBA" id="ARBA00022842"/>
    </source>
</evidence>
<gene>
    <name evidence="13" type="ORF">G4B88_025883</name>
</gene>
<dbReference type="Proteomes" id="UP000583929">
    <property type="component" value="Unassembled WGS sequence"/>
</dbReference>
<keyword evidence="11" id="KW-1133">Transmembrane helix</keyword>
<comment type="subunit">
    <text evidence="3">Monomer.</text>
</comment>
<dbReference type="Pfam" id="PF05770">
    <property type="entry name" value="Ins134_P3_kin"/>
    <property type="match status" value="1"/>
</dbReference>
<feature type="domain" description="Inositol 1,3,4-trisphosphate 5/6-kinase ATP-grasp" evidence="12">
    <location>
        <begin position="330"/>
        <end position="519"/>
    </location>
</feature>
<keyword evidence="7" id="KW-0547">Nucleotide-binding</keyword>
<feature type="transmembrane region" description="Helical" evidence="11">
    <location>
        <begin position="12"/>
        <end position="31"/>
    </location>
</feature>
<keyword evidence="8" id="KW-0418">Kinase</keyword>
<dbReference type="GO" id="GO:0005524">
    <property type="term" value="F:ATP binding"/>
    <property type="evidence" value="ECO:0007669"/>
    <property type="project" value="UniProtKB-KW"/>
</dbReference>
<dbReference type="GO" id="GO:0000287">
    <property type="term" value="F:magnesium ion binding"/>
    <property type="evidence" value="ECO:0007669"/>
    <property type="project" value="InterPro"/>
</dbReference>
<dbReference type="GO" id="GO:0047325">
    <property type="term" value="F:inositol-3,4,5,6-tetrakisphosphate 1-kinase activity"/>
    <property type="evidence" value="ECO:0007669"/>
    <property type="project" value="InterPro"/>
</dbReference>
<keyword evidence="6" id="KW-0479">Metal-binding</keyword>
<accession>A0A7J6HF74</accession>
<dbReference type="Gene3D" id="3.30.470.20">
    <property type="entry name" value="ATP-grasp fold, B domain"/>
    <property type="match status" value="1"/>
</dbReference>